<comment type="caution">
    <text evidence="2">The sequence shown here is derived from an EMBL/GenBank/DDBJ whole genome shotgun (WGS) entry which is preliminary data.</text>
</comment>
<proteinExistence type="predicted"/>
<dbReference type="EMBL" id="BLJE01000005">
    <property type="protein sequence ID" value="GFE66674.1"/>
    <property type="molecule type" value="Genomic_DNA"/>
</dbReference>
<gene>
    <name evidence="2" type="ORF">KIN_37480</name>
</gene>
<feature type="region of interest" description="Disordered" evidence="1">
    <location>
        <begin position="1"/>
        <end position="57"/>
    </location>
</feature>
<dbReference type="RefSeq" id="WP_159809917.1">
    <property type="nucleotide sequence ID" value="NZ_BLJE01000005.1"/>
</dbReference>
<dbReference type="Pfam" id="PF13770">
    <property type="entry name" value="DUF4169"/>
    <property type="match status" value="1"/>
</dbReference>
<dbReference type="InterPro" id="IPR025227">
    <property type="entry name" value="DUF4169"/>
</dbReference>
<evidence type="ECO:0000313" key="2">
    <source>
        <dbReference type="EMBL" id="GFE66674.1"/>
    </source>
</evidence>
<name>A0A6N6JKJ3_9RHOB</name>
<protein>
    <recommendedName>
        <fullName evidence="4">DUF4169 domain-containing protein</fullName>
    </recommendedName>
</protein>
<sequence>MKPVNLNKARKAKARAQKKARAEENAVKFGQSKAEKSKTSAERISLRQKLDQHKLDT</sequence>
<accession>A0A6N6JKJ3</accession>
<dbReference type="AlphaFoldDB" id="A0A6N6JKJ3"/>
<keyword evidence="3" id="KW-1185">Reference proteome</keyword>
<feature type="compositionally biased region" description="Basic and acidic residues" evidence="1">
    <location>
        <begin position="33"/>
        <end position="57"/>
    </location>
</feature>
<evidence type="ECO:0000256" key="1">
    <source>
        <dbReference type="SAM" id="MobiDB-lite"/>
    </source>
</evidence>
<feature type="compositionally biased region" description="Basic residues" evidence="1">
    <location>
        <begin position="8"/>
        <end position="19"/>
    </location>
</feature>
<organism evidence="2 3">
    <name type="scientific">Litoreibacter roseus</name>
    <dbReference type="NCBI Taxonomy" id="2601869"/>
    <lineage>
        <taxon>Bacteria</taxon>
        <taxon>Pseudomonadati</taxon>
        <taxon>Pseudomonadota</taxon>
        <taxon>Alphaproteobacteria</taxon>
        <taxon>Rhodobacterales</taxon>
        <taxon>Roseobacteraceae</taxon>
        <taxon>Litoreibacter</taxon>
    </lineage>
</organism>
<dbReference type="Proteomes" id="UP000436822">
    <property type="component" value="Unassembled WGS sequence"/>
</dbReference>
<evidence type="ECO:0000313" key="3">
    <source>
        <dbReference type="Proteomes" id="UP000436822"/>
    </source>
</evidence>
<evidence type="ECO:0008006" key="4">
    <source>
        <dbReference type="Google" id="ProtNLM"/>
    </source>
</evidence>
<reference evidence="2 3" key="1">
    <citation type="submission" date="2019-12" db="EMBL/GenBank/DDBJ databases">
        <title>Litoreibacter badius sp. nov., a novel bacteriochlorophyll a-containing bacterium in the genus Litoreibacter.</title>
        <authorList>
            <person name="Kanamuro M."/>
            <person name="Takabe Y."/>
            <person name="Mori K."/>
            <person name="Takaichi S."/>
            <person name="Hanada S."/>
        </authorList>
    </citation>
    <scope>NUCLEOTIDE SEQUENCE [LARGE SCALE GENOMIC DNA]</scope>
    <source>
        <strain evidence="2 3">K6</strain>
    </source>
</reference>